<keyword evidence="7 9" id="KW-1133">Transmembrane helix</keyword>
<evidence type="ECO:0000256" key="1">
    <source>
        <dbReference type="ARBA" id="ARBA00004141"/>
    </source>
</evidence>
<feature type="transmembrane region" description="Helical" evidence="9">
    <location>
        <begin position="51"/>
        <end position="73"/>
    </location>
</feature>
<dbReference type="GO" id="GO:0016020">
    <property type="term" value="C:membrane"/>
    <property type="evidence" value="ECO:0007669"/>
    <property type="project" value="UniProtKB-SubCell"/>
</dbReference>
<dbReference type="PANTHER" id="PTHR31081">
    <property type="entry name" value="UREIDE PERMEASE 1-RELATED-RELATED"/>
    <property type="match status" value="1"/>
</dbReference>
<keyword evidence="5" id="KW-0547">Nucleotide-binding</keyword>
<dbReference type="GO" id="GO:0005524">
    <property type="term" value="F:ATP binding"/>
    <property type="evidence" value="ECO:0007669"/>
    <property type="project" value="UniProtKB-KW"/>
</dbReference>
<reference evidence="11" key="1">
    <citation type="submission" date="2024-06" db="EMBL/GenBank/DDBJ databases">
        <authorList>
            <person name="Ryan C."/>
        </authorList>
    </citation>
    <scope>NUCLEOTIDE SEQUENCE [LARGE SCALE GENOMIC DNA]</scope>
</reference>
<dbReference type="PROSITE" id="PS51257">
    <property type="entry name" value="PROKAR_LIPOPROTEIN"/>
    <property type="match status" value="1"/>
</dbReference>
<dbReference type="InterPro" id="IPR009834">
    <property type="entry name" value="Ureide_permease"/>
</dbReference>
<evidence type="ECO:0000256" key="8">
    <source>
        <dbReference type="ARBA" id="ARBA00023136"/>
    </source>
</evidence>
<keyword evidence="8 9" id="KW-0472">Membrane</keyword>
<feature type="transmembrane region" description="Helical" evidence="9">
    <location>
        <begin position="358"/>
        <end position="376"/>
    </location>
</feature>
<dbReference type="Pfam" id="PF07168">
    <property type="entry name" value="Ureide_permease"/>
    <property type="match status" value="1"/>
</dbReference>
<sequence length="441" mass="47484">MDDRAVACASSSLLTACHKVLEFGPLLNLNTLPASIRGGGRLKMLVIDDKAGAIALMLVSLLFLGTWPALLTLLERRGRLPQHTYLDYSLTNFLAAVLIAFTFGQLGGTKPNFIPQLSQDNWPSVLFAMAGGLVLSLGNLSTQYAWAYVGLSVTEVISCSMVVVIGTTLNYFLDNRINRAEILFPGVACFLVAVILGSAVHASNAADNEEKLRASGIEEPSKQVLNKDAPKDLENGACGTNHATKPEAGTAEFLLKLEERRSIKVLNSSTFFGLGIVFFSGLCLSLFSPAFNLATNDQWHALPDGVPHLVVYTAFFYFSISCFVINVGLNIVLLYRPMAGAPKSSFKAYLKDWKGRQWALLAGLIGGFGNGLQFMGGQAAGYAAADAVQALPLVSTFWGVVLFGEYRKSSRRTYILLGLMLFMFVAAVAVLMASSGHRGSK</sequence>
<keyword evidence="4 9" id="KW-0812">Transmembrane</keyword>
<evidence type="ECO:0000256" key="9">
    <source>
        <dbReference type="SAM" id="Phobius"/>
    </source>
</evidence>
<keyword evidence="11" id="KW-1185">Reference proteome</keyword>
<accession>A0ABC8VY73</accession>
<feature type="transmembrane region" description="Helical" evidence="9">
    <location>
        <begin position="182"/>
        <end position="203"/>
    </location>
</feature>
<evidence type="ECO:0000256" key="7">
    <source>
        <dbReference type="ARBA" id="ARBA00022989"/>
    </source>
</evidence>
<protein>
    <submittedName>
        <fullName evidence="10">Uncharacterized protein</fullName>
    </submittedName>
</protein>
<keyword evidence="3" id="KW-0813">Transport</keyword>
<gene>
    <name evidence="10" type="ORF">URODEC1_LOCUS8102</name>
</gene>
<evidence type="ECO:0000256" key="4">
    <source>
        <dbReference type="ARBA" id="ARBA00022692"/>
    </source>
</evidence>
<organism evidence="10 11">
    <name type="scientific">Urochloa decumbens</name>
    <dbReference type="NCBI Taxonomy" id="240449"/>
    <lineage>
        <taxon>Eukaryota</taxon>
        <taxon>Viridiplantae</taxon>
        <taxon>Streptophyta</taxon>
        <taxon>Embryophyta</taxon>
        <taxon>Tracheophyta</taxon>
        <taxon>Spermatophyta</taxon>
        <taxon>Magnoliopsida</taxon>
        <taxon>Liliopsida</taxon>
        <taxon>Poales</taxon>
        <taxon>Poaceae</taxon>
        <taxon>PACMAD clade</taxon>
        <taxon>Panicoideae</taxon>
        <taxon>Panicodae</taxon>
        <taxon>Paniceae</taxon>
        <taxon>Melinidinae</taxon>
        <taxon>Urochloa</taxon>
    </lineage>
</organism>
<dbReference type="InterPro" id="IPR030189">
    <property type="entry name" value="UPS_plant"/>
</dbReference>
<dbReference type="EMBL" id="OZ075121">
    <property type="protein sequence ID" value="CAL4899166.1"/>
    <property type="molecule type" value="Genomic_DNA"/>
</dbReference>
<evidence type="ECO:0000256" key="6">
    <source>
        <dbReference type="ARBA" id="ARBA00022840"/>
    </source>
</evidence>
<dbReference type="PANTHER" id="PTHR31081:SF5">
    <property type="entry name" value="UREIDE PERMEASE 1-RELATED"/>
    <property type="match status" value="1"/>
</dbReference>
<feature type="transmembrane region" description="Helical" evidence="9">
    <location>
        <begin position="415"/>
        <end position="434"/>
    </location>
</feature>
<comment type="subcellular location">
    <subcellularLocation>
        <location evidence="1">Membrane</location>
        <topology evidence="1">Multi-pass membrane protein</topology>
    </subcellularLocation>
</comment>
<feature type="transmembrane region" description="Helical" evidence="9">
    <location>
        <begin position="124"/>
        <end position="140"/>
    </location>
</feature>
<feature type="transmembrane region" description="Helical" evidence="9">
    <location>
        <begin position="147"/>
        <end position="170"/>
    </location>
</feature>
<evidence type="ECO:0000256" key="2">
    <source>
        <dbReference type="ARBA" id="ARBA00005931"/>
    </source>
</evidence>
<reference evidence="10 11" key="2">
    <citation type="submission" date="2024-10" db="EMBL/GenBank/DDBJ databases">
        <authorList>
            <person name="Ryan C."/>
        </authorList>
    </citation>
    <scope>NUCLEOTIDE SEQUENCE [LARGE SCALE GENOMIC DNA]</scope>
</reference>
<evidence type="ECO:0000256" key="5">
    <source>
        <dbReference type="ARBA" id="ARBA00022741"/>
    </source>
</evidence>
<evidence type="ECO:0000313" key="10">
    <source>
        <dbReference type="EMBL" id="CAL4899166.1"/>
    </source>
</evidence>
<dbReference type="Proteomes" id="UP001497457">
    <property type="component" value="Chromosome 11b"/>
</dbReference>
<dbReference type="AlphaFoldDB" id="A0ABC8VY73"/>
<feature type="transmembrane region" description="Helical" evidence="9">
    <location>
        <begin position="382"/>
        <end position="403"/>
    </location>
</feature>
<feature type="transmembrane region" description="Helical" evidence="9">
    <location>
        <begin position="270"/>
        <end position="294"/>
    </location>
</feature>
<feature type="transmembrane region" description="Helical" evidence="9">
    <location>
        <begin position="85"/>
        <end position="104"/>
    </location>
</feature>
<name>A0ABC8VY73_9POAL</name>
<evidence type="ECO:0000313" key="11">
    <source>
        <dbReference type="Proteomes" id="UP001497457"/>
    </source>
</evidence>
<proteinExistence type="inferred from homology"/>
<keyword evidence="6" id="KW-0067">ATP-binding</keyword>
<comment type="similarity">
    <text evidence="2">Belongs to the plant ureide permease (TC 2.A.7.19) family.</text>
</comment>
<feature type="transmembrane region" description="Helical" evidence="9">
    <location>
        <begin position="314"/>
        <end position="337"/>
    </location>
</feature>
<evidence type="ECO:0000256" key="3">
    <source>
        <dbReference type="ARBA" id="ARBA00022448"/>
    </source>
</evidence>